<gene>
    <name evidence="6" type="primary">pknD_6</name>
    <name evidence="6" type="ORF">ACRB68_11990</name>
</gene>
<dbReference type="PROSITE" id="PS50011">
    <property type="entry name" value="PROTEIN_KINASE_DOM"/>
    <property type="match status" value="1"/>
</dbReference>
<keyword evidence="3 6" id="KW-0418">Kinase</keyword>
<organism evidence="6 7">
    <name type="scientific">Actinomadura macrotermitis</name>
    <dbReference type="NCBI Taxonomy" id="2585200"/>
    <lineage>
        <taxon>Bacteria</taxon>
        <taxon>Bacillati</taxon>
        <taxon>Actinomycetota</taxon>
        <taxon>Actinomycetes</taxon>
        <taxon>Streptosporangiales</taxon>
        <taxon>Thermomonosporaceae</taxon>
        <taxon>Actinomadura</taxon>
    </lineage>
</organism>
<dbReference type="Gene3D" id="1.10.510.10">
    <property type="entry name" value="Transferase(Phosphotransferase) domain 1"/>
    <property type="match status" value="1"/>
</dbReference>
<evidence type="ECO:0000256" key="2">
    <source>
        <dbReference type="ARBA" id="ARBA00022741"/>
    </source>
</evidence>
<dbReference type="InterPro" id="IPR000719">
    <property type="entry name" value="Prot_kinase_dom"/>
</dbReference>
<dbReference type="RefSeq" id="WP_207709581.1">
    <property type="nucleotide sequence ID" value="NZ_WEGH01000001.1"/>
</dbReference>
<dbReference type="Proteomes" id="UP000487268">
    <property type="component" value="Unassembled WGS sequence"/>
</dbReference>
<dbReference type="EC" id="2.7.11.1" evidence="6"/>
<evidence type="ECO:0000313" key="7">
    <source>
        <dbReference type="Proteomes" id="UP000487268"/>
    </source>
</evidence>
<dbReference type="EMBL" id="WEGH01000001">
    <property type="protein sequence ID" value="MQY03158.1"/>
    <property type="molecule type" value="Genomic_DNA"/>
</dbReference>
<dbReference type="InterPro" id="IPR011009">
    <property type="entry name" value="Kinase-like_dom_sf"/>
</dbReference>
<dbReference type="GO" id="GO:0005524">
    <property type="term" value="F:ATP binding"/>
    <property type="evidence" value="ECO:0007669"/>
    <property type="project" value="UniProtKB-KW"/>
</dbReference>
<sequence>MAMDGWRVPGYTELRVLGAGGQGRVVLARHDATGAPAAIKYLIGDAAPRERFREEAGLLHRLRHPHIARLYGFVEHPGGAAIVMEAVDGASLKDVLARGGPLAPEAALTVLKGSLLGLAAAHGVGVVHRDYKPANVVVRADGLSKLIDFGIAVEAGAAGRSGTPVYMAPEQWRAEPASPATDVYAATCVFFECVTGRRPYEAGGQAELMERHLNAPVPSGELPPGLRPLVERGMAKDPWARPPGAAAFAAELERAASAAYGPDWEQRGVRVLAGAAAALAAAFPLAALGLAPSGGAAATGGTAAAGAGKGVLGLAASKTALAAAGAAVAVTAAGGAAYVVASSGHDRPPLKAVLASYRESTPALTTSGWIVQVKGGDPALARRINGALRAPVQARQERYRTSLKSSNAPPATASVKALPRLHGPRYVSARYDIGLQSTVLWHPTWSRSLTVNVDLRTGRPLTLAGMLTPEGTGAGGLRRLAGLLQKGATAGCMRERTPRLTTRALDGAEPALYAALDRTGLEVLVDEVALGSETACGQTTVRLAYADLQGLVRPEIVRAVS</sequence>
<proteinExistence type="predicted"/>
<dbReference type="Pfam" id="PF00069">
    <property type="entry name" value="Pkinase"/>
    <property type="match status" value="1"/>
</dbReference>
<protein>
    <submittedName>
        <fullName evidence="6">Serine/threonine-protein kinase PknD</fullName>
        <ecNumber evidence="6">2.7.11.1</ecNumber>
    </submittedName>
</protein>
<evidence type="ECO:0000256" key="4">
    <source>
        <dbReference type="ARBA" id="ARBA00022840"/>
    </source>
</evidence>
<dbReference type="GO" id="GO:0004674">
    <property type="term" value="F:protein serine/threonine kinase activity"/>
    <property type="evidence" value="ECO:0007669"/>
    <property type="project" value="UniProtKB-EC"/>
</dbReference>
<reference evidence="6 7" key="1">
    <citation type="submission" date="2019-10" db="EMBL/GenBank/DDBJ databases">
        <title>Actinomadura rubteroloni sp. nov. and Actinomadura macrotermitis sp. nov., isolated from the gut of fungus growing-termite Macrotermes natalensis.</title>
        <authorList>
            <person name="Benndorf R."/>
            <person name="Martin K."/>
            <person name="Kuefner M."/>
            <person name="De Beer W."/>
            <person name="Kaster A.-K."/>
            <person name="Vollmers J."/>
            <person name="Poulsen M."/>
            <person name="Beemelmanns C."/>
        </authorList>
    </citation>
    <scope>NUCLEOTIDE SEQUENCE [LARGE SCALE GENOMIC DNA]</scope>
    <source>
        <strain evidence="6 7">RB68</strain>
    </source>
</reference>
<dbReference type="SUPFAM" id="SSF56112">
    <property type="entry name" value="Protein kinase-like (PK-like)"/>
    <property type="match status" value="1"/>
</dbReference>
<name>A0A7K0BPP5_9ACTN</name>
<accession>A0A7K0BPP5</accession>
<keyword evidence="2" id="KW-0547">Nucleotide-binding</keyword>
<dbReference type="CDD" id="cd14014">
    <property type="entry name" value="STKc_PknB_like"/>
    <property type="match status" value="1"/>
</dbReference>
<feature type="domain" description="Protein kinase" evidence="5">
    <location>
        <begin position="11"/>
        <end position="253"/>
    </location>
</feature>
<comment type="caution">
    <text evidence="6">The sequence shown here is derived from an EMBL/GenBank/DDBJ whole genome shotgun (WGS) entry which is preliminary data.</text>
</comment>
<dbReference type="InterPro" id="IPR008271">
    <property type="entry name" value="Ser/Thr_kinase_AS"/>
</dbReference>
<keyword evidence="4" id="KW-0067">ATP-binding</keyword>
<evidence type="ECO:0000313" key="6">
    <source>
        <dbReference type="EMBL" id="MQY03158.1"/>
    </source>
</evidence>
<dbReference type="PANTHER" id="PTHR43289">
    <property type="entry name" value="MITOGEN-ACTIVATED PROTEIN KINASE KINASE KINASE 20-RELATED"/>
    <property type="match status" value="1"/>
</dbReference>
<dbReference type="PANTHER" id="PTHR43289:SF34">
    <property type="entry name" value="SERINE_THREONINE-PROTEIN KINASE YBDM-RELATED"/>
    <property type="match status" value="1"/>
</dbReference>
<dbReference type="PROSITE" id="PS00108">
    <property type="entry name" value="PROTEIN_KINASE_ST"/>
    <property type="match status" value="1"/>
</dbReference>
<evidence type="ECO:0000256" key="1">
    <source>
        <dbReference type="ARBA" id="ARBA00022679"/>
    </source>
</evidence>
<keyword evidence="7" id="KW-1185">Reference proteome</keyword>
<evidence type="ECO:0000256" key="3">
    <source>
        <dbReference type="ARBA" id="ARBA00022777"/>
    </source>
</evidence>
<evidence type="ECO:0000259" key="5">
    <source>
        <dbReference type="PROSITE" id="PS50011"/>
    </source>
</evidence>
<dbReference type="AlphaFoldDB" id="A0A7K0BPP5"/>
<keyword evidence="1 6" id="KW-0808">Transferase</keyword>